<evidence type="ECO:0000313" key="3">
    <source>
        <dbReference type="Proteomes" id="UP000610203"/>
    </source>
</evidence>
<dbReference type="Proteomes" id="UP000610203">
    <property type="component" value="Unassembled WGS sequence"/>
</dbReference>
<name>A0ABQ3GWC3_9GAMM</name>
<comment type="caution">
    <text evidence="2">The sequence shown here is derived from an EMBL/GenBank/DDBJ whole genome shotgun (WGS) entry which is preliminary data.</text>
</comment>
<keyword evidence="3" id="KW-1185">Reference proteome</keyword>
<protein>
    <submittedName>
        <fullName evidence="2">Uncharacterized protein</fullName>
    </submittedName>
</protein>
<reference evidence="3" key="1">
    <citation type="journal article" date="2019" name="Int. J. Syst. Evol. Microbiol.">
        <title>The Global Catalogue of Microorganisms (GCM) 10K type strain sequencing project: providing services to taxonomists for standard genome sequencing and annotation.</title>
        <authorList>
            <consortium name="The Broad Institute Genomics Platform"/>
            <consortium name="The Broad Institute Genome Sequencing Center for Infectious Disease"/>
            <person name="Wu L."/>
            <person name="Ma J."/>
        </authorList>
    </citation>
    <scope>NUCLEOTIDE SEQUENCE [LARGE SCALE GENOMIC DNA]</scope>
    <source>
        <strain evidence="3">KCTC 42280</strain>
    </source>
</reference>
<dbReference type="RefSeq" id="WP_189586225.1">
    <property type="nucleotide sequence ID" value="NZ_BMZR01000006.1"/>
</dbReference>
<feature type="transmembrane region" description="Helical" evidence="1">
    <location>
        <begin position="29"/>
        <end position="50"/>
    </location>
</feature>
<evidence type="ECO:0000256" key="1">
    <source>
        <dbReference type="SAM" id="Phobius"/>
    </source>
</evidence>
<keyword evidence="1" id="KW-0812">Transmembrane</keyword>
<keyword evidence="1" id="KW-0472">Membrane</keyword>
<organism evidence="2 3">
    <name type="scientific">Psychrobacter glaciei</name>
    <dbReference type="NCBI Taxonomy" id="619771"/>
    <lineage>
        <taxon>Bacteria</taxon>
        <taxon>Pseudomonadati</taxon>
        <taxon>Pseudomonadota</taxon>
        <taxon>Gammaproteobacteria</taxon>
        <taxon>Moraxellales</taxon>
        <taxon>Moraxellaceae</taxon>
        <taxon>Psychrobacter</taxon>
    </lineage>
</organism>
<gene>
    <name evidence="2" type="ORF">GCM10016272_23460</name>
</gene>
<keyword evidence="1" id="KW-1133">Transmembrane helix</keyword>
<accession>A0ABQ3GWC3</accession>
<proteinExistence type="predicted"/>
<evidence type="ECO:0000313" key="2">
    <source>
        <dbReference type="EMBL" id="GHD36380.1"/>
    </source>
</evidence>
<dbReference type="EMBL" id="BMZR01000006">
    <property type="protein sequence ID" value="GHD36380.1"/>
    <property type="molecule type" value="Genomic_DNA"/>
</dbReference>
<sequence length="74" mass="8382">MTIFNNQPATNDKRDKSNKDLKLTERLPFATSILLIISFTLLAFALYSILIKTLETPNNTHNVDVPESTMTEVK</sequence>